<proteinExistence type="predicted"/>
<accession>A0A927GDK8</accession>
<dbReference type="SMART" id="SM00736">
    <property type="entry name" value="CADG"/>
    <property type="match status" value="1"/>
</dbReference>
<dbReference type="Gene3D" id="2.60.40.10">
    <property type="entry name" value="Immunoglobulins"/>
    <property type="match status" value="1"/>
</dbReference>
<reference evidence="2" key="1">
    <citation type="submission" date="2020-09" db="EMBL/GenBank/DDBJ databases">
        <authorList>
            <person name="Kim M.K."/>
        </authorList>
    </citation>
    <scope>NUCLEOTIDE SEQUENCE</scope>
    <source>
        <strain evidence="2">BT704</strain>
    </source>
</reference>
<evidence type="ECO:0000313" key="2">
    <source>
        <dbReference type="EMBL" id="MBD2753907.1"/>
    </source>
</evidence>
<evidence type="ECO:0000259" key="1">
    <source>
        <dbReference type="SMART" id="SM00736"/>
    </source>
</evidence>
<dbReference type="InterPro" id="IPR013783">
    <property type="entry name" value="Ig-like_fold"/>
</dbReference>
<comment type="caution">
    <text evidence="2">The sequence shown here is derived from an EMBL/GenBank/DDBJ whole genome shotgun (WGS) entry which is preliminary data.</text>
</comment>
<dbReference type="AlphaFoldDB" id="A0A927GDK8"/>
<protein>
    <submittedName>
        <fullName evidence="2">Ig domain-containing protein</fullName>
    </submittedName>
</protein>
<organism evidence="2 3">
    <name type="scientific">Spirosoma validum</name>
    <dbReference type="NCBI Taxonomy" id="2771355"/>
    <lineage>
        <taxon>Bacteria</taxon>
        <taxon>Pseudomonadati</taxon>
        <taxon>Bacteroidota</taxon>
        <taxon>Cytophagia</taxon>
        <taxon>Cytophagales</taxon>
        <taxon>Cytophagaceae</taxon>
        <taxon>Spirosoma</taxon>
    </lineage>
</organism>
<dbReference type="Proteomes" id="UP000653797">
    <property type="component" value="Unassembled WGS sequence"/>
</dbReference>
<keyword evidence="3" id="KW-1185">Reference proteome</keyword>
<dbReference type="GO" id="GO:0005509">
    <property type="term" value="F:calcium ion binding"/>
    <property type="evidence" value="ECO:0007669"/>
    <property type="project" value="InterPro"/>
</dbReference>
<name>A0A927GDK8_9BACT</name>
<sequence>MSPLFRIALPGIVALCWLVFSVQAQTGSPVLLGHSPARVTGFTPVVSRTQQIVDSLQRLTQPGYYPALFAAQSQPNSVANARQTADVCNTYLCQSPAPINTAPVATTNANQSAFTGNPFSYTVNAFTDAETPGSLIYTASFSPVNGLSFDPVTRVISGTPTATTPVNVTITATDPGGLSATAGFVIDVRSCSDGPCARPDLTPILYTRPTTVYGTTTITVVVDVVELMGNPTSGLITVRVAKDAKVSLSFDPGATAINGRDVQNSRWGFDADSNPNYYTLTTSSTVAPGDKLSFGFSGTLTSGATTGVLTLSPVIMGGSGGEVRVNNNVDADKIDYFQQ</sequence>
<dbReference type="InterPro" id="IPR015919">
    <property type="entry name" value="Cadherin-like_sf"/>
</dbReference>
<feature type="domain" description="Dystroglycan-type cadherin-like" evidence="1">
    <location>
        <begin position="103"/>
        <end position="195"/>
    </location>
</feature>
<dbReference type="Pfam" id="PF05345">
    <property type="entry name" value="He_PIG"/>
    <property type="match status" value="1"/>
</dbReference>
<dbReference type="SUPFAM" id="SSF49313">
    <property type="entry name" value="Cadherin-like"/>
    <property type="match status" value="1"/>
</dbReference>
<dbReference type="InterPro" id="IPR006644">
    <property type="entry name" value="Cadg"/>
</dbReference>
<gene>
    <name evidence="2" type="ORF">IC230_13455</name>
</gene>
<evidence type="ECO:0000313" key="3">
    <source>
        <dbReference type="Proteomes" id="UP000653797"/>
    </source>
</evidence>
<dbReference type="GO" id="GO:0016020">
    <property type="term" value="C:membrane"/>
    <property type="evidence" value="ECO:0007669"/>
    <property type="project" value="InterPro"/>
</dbReference>
<dbReference type="RefSeq" id="WP_191039547.1">
    <property type="nucleotide sequence ID" value="NZ_JACXAA010000004.1"/>
</dbReference>
<dbReference type="EMBL" id="JACXAA010000004">
    <property type="protein sequence ID" value="MBD2753907.1"/>
    <property type="molecule type" value="Genomic_DNA"/>
</dbReference>